<reference evidence="16 17" key="1">
    <citation type="submission" date="2018-12" db="EMBL/GenBank/DDBJ databases">
        <title>Draft genome sequence of Embleya hyalina NBRC 13850T.</title>
        <authorList>
            <person name="Komaki H."/>
            <person name="Hosoyama A."/>
            <person name="Kimura A."/>
            <person name="Ichikawa N."/>
            <person name="Tamura T."/>
        </authorList>
    </citation>
    <scope>NUCLEOTIDE SEQUENCE [LARGE SCALE GENOMIC DNA]</scope>
    <source>
        <strain evidence="16 17">NBRC 13850</strain>
    </source>
</reference>
<dbReference type="PANTHER" id="PTHR48082:SF2">
    <property type="entry name" value="ATP SYNTHASE SUBUNIT ALPHA, MITOCHONDRIAL"/>
    <property type="match status" value="1"/>
</dbReference>
<feature type="domain" description="ATPase F1/V1/A1 complex alpha/beta subunit N-terminal" evidence="15">
    <location>
        <begin position="30"/>
        <end position="96"/>
    </location>
</feature>
<keyword evidence="8 12" id="KW-0406">Ion transport</keyword>
<dbReference type="AlphaFoldDB" id="A0A401YKV6"/>
<dbReference type="CDD" id="cd18116">
    <property type="entry name" value="ATP-synt_F1_alpha_N"/>
    <property type="match status" value="1"/>
</dbReference>
<accession>A0A401YKV6</accession>
<comment type="function">
    <text evidence="12">Produces ATP from ADP in the presence of a proton gradient across the membrane. The alpha chain is a regulatory subunit.</text>
</comment>
<evidence type="ECO:0000259" key="14">
    <source>
        <dbReference type="Pfam" id="PF00306"/>
    </source>
</evidence>
<dbReference type="Gene3D" id="1.20.150.20">
    <property type="entry name" value="ATP synthase alpha/beta chain, C-terminal domain"/>
    <property type="match status" value="1"/>
</dbReference>
<evidence type="ECO:0000313" key="17">
    <source>
        <dbReference type="Proteomes" id="UP000286931"/>
    </source>
</evidence>
<organism evidence="16 17">
    <name type="scientific">Embleya hyalina</name>
    <dbReference type="NCBI Taxonomy" id="516124"/>
    <lineage>
        <taxon>Bacteria</taxon>
        <taxon>Bacillati</taxon>
        <taxon>Actinomycetota</taxon>
        <taxon>Actinomycetes</taxon>
        <taxon>Kitasatosporales</taxon>
        <taxon>Streptomycetaceae</taxon>
        <taxon>Embleya</taxon>
    </lineage>
</organism>
<feature type="domain" description="ATP synthase alpha subunit C-terminal" evidence="14">
    <location>
        <begin position="383"/>
        <end position="508"/>
    </location>
</feature>
<evidence type="ECO:0000256" key="2">
    <source>
        <dbReference type="ARBA" id="ARBA00008936"/>
    </source>
</evidence>
<evidence type="ECO:0000256" key="3">
    <source>
        <dbReference type="ARBA" id="ARBA00022448"/>
    </source>
</evidence>
<dbReference type="InterPro" id="IPR023366">
    <property type="entry name" value="ATP_synth_asu-like_sf"/>
</dbReference>
<evidence type="ECO:0000256" key="4">
    <source>
        <dbReference type="ARBA" id="ARBA00022475"/>
    </source>
</evidence>
<comment type="catalytic activity">
    <reaction evidence="12">
        <text>ATP + H2O + 4 H(+)(in) = ADP + phosphate + 5 H(+)(out)</text>
        <dbReference type="Rhea" id="RHEA:57720"/>
        <dbReference type="ChEBI" id="CHEBI:15377"/>
        <dbReference type="ChEBI" id="CHEBI:15378"/>
        <dbReference type="ChEBI" id="CHEBI:30616"/>
        <dbReference type="ChEBI" id="CHEBI:43474"/>
        <dbReference type="ChEBI" id="CHEBI:456216"/>
        <dbReference type="EC" id="7.1.2.2"/>
    </reaction>
</comment>
<dbReference type="InterPro" id="IPR020003">
    <property type="entry name" value="ATPase_a/bsu_AS"/>
</dbReference>
<evidence type="ECO:0000313" key="16">
    <source>
        <dbReference type="EMBL" id="GCD95159.1"/>
    </source>
</evidence>
<keyword evidence="17" id="KW-1185">Reference proteome</keyword>
<dbReference type="InterPro" id="IPR000194">
    <property type="entry name" value="ATPase_F1/V1/A1_a/bsu_nucl-bd"/>
</dbReference>
<keyword evidence="5 12" id="KW-0547">Nucleotide-binding</keyword>
<evidence type="ECO:0000256" key="12">
    <source>
        <dbReference type="HAMAP-Rule" id="MF_01346"/>
    </source>
</evidence>
<dbReference type="PANTHER" id="PTHR48082">
    <property type="entry name" value="ATP SYNTHASE SUBUNIT ALPHA, MITOCHONDRIAL"/>
    <property type="match status" value="1"/>
</dbReference>
<dbReference type="Pfam" id="PF00306">
    <property type="entry name" value="ATP-synt_ab_C"/>
    <property type="match status" value="1"/>
</dbReference>
<dbReference type="Proteomes" id="UP000286931">
    <property type="component" value="Unassembled WGS sequence"/>
</dbReference>
<comment type="caution">
    <text evidence="16">The sequence shown here is derived from an EMBL/GenBank/DDBJ whole genome shotgun (WGS) entry which is preliminary data.</text>
</comment>
<keyword evidence="7 12" id="KW-1278">Translocase</keyword>
<feature type="site" description="Required for activity" evidence="12">
    <location>
        <position position="374"/>
    </location>
</feature>
<keyword evidence="12" id="KW-0375">Hydrogen ion transport</keyword>
<keyword evidence="11 12" id="KW-0066">ATP synthesis</keyword>
<dbReference type="GO" id="GO:0046933">
    <property type="term" value="F:proton-transporting ATP synthase activity, rotational mechanism"/>
    <property type="evidence" value="ECO:0007669"/>
    <property type="project" value="UniProtKB-UniRule"/>
</dbReference>
<evidence type="ECO:0000256" key="6">
    <source>
        <dbReference type="ARBA" id="ARBA00022840"/>
    </source>
</evidence>
<dbReference type="NCBIfam" id="TIGR00962">
    <property type="entry name" value="atpA"/>
    <property type="match status" value="1"/>
</dbReference>
<dbReference type="EC" id="7.1.2.2" evidence="12"/>
<dbReference type="NCBIfam" id="NF009884">
    <property type="entry name" value="PRK13343.1"/>
    <property type="match status" value="1"/>
</dbReference>
<evidence type="ECO:0000256" key="1">
    <source>
        <dbReference type="ARBA" id="ARBA00004370"/>
    </source>
</evidence>
<evidence type="ECO:0000256" key="7">
    <source>
        <dbReference type="ARBA" id="ARBA00022967"/>
    </source>
</evidence>
<dbReference type="FunFam" id="3.40.50.300:FF:000002">
    <property type="entry name" value="ATP synthase subunit alpha"/>
    <property type="match status" value="1"/>
</dbReference>
<keyword evidence="9 12" id="KW-0472">Membrane</keyword>
<dbReference type="InterPro" id="IPR000793">
    <property type="entry name" value="ATP_synth_asu_C"/>
</dbReference>
<protein>
    <recommendedName>
        <fullName evidence="12">ATP synthase subunit alpha</fullName>
        <ecNumber evidence="12">7.1.2.2</ecNumber>
    </recommendedName>
    <alternativeName>
        <fullName evidence="12">ATP synthase F1 sector subunit alpha</fullName>
    </alternativeName>
    <alternativeName>
        <fullName evidence="12">F-ATPase subunit alpha</fullName>
    </alternativeName>
</protein>
<evidence type="ECO:0000259" key="15">
    <source>
        <dbReference type="Pfam" id="PF02874"/>
    </source>
</evidence>
<dbReference type="InterPro" id="IPR027417">
    <property type="entry name" value="P-loop_NTPase"/>
</dbReference>
<evidence type="ECO:0000256" key="10">
    <source>
        <dbReference type="ARBA" id="ARBA00023196"/>
    </source>
</evidence>
<dbReference type="EMBL" id="BIFH01000017">
    <property type="protein sequence ID" value="GCD95159.1"/>
    <property type="molecule type" value="Genomic_DNA"/>
</dbReference>
<dbReference type="GO" id="GO:0005886">
    <property type="term" value="C:plasma membrane"/>
    <property type="evidence" value="ECO:0007669"/>
    <property type="project" value="UniProtKB-SubCell"/>
</dbReference>
<dbReference type="HAMAP" id="MF_01346">
    <property type="entry name" value="ATP_synth_alpha_bact"/>
    <property type="match status" value="1"/>
</dbReference>
<feature type="domain" description="ATPase F1/V1/A1 complex alpha/beta subunit nucleotide-binding" evidence="13">
    <location>
        <begin position="153"/>
        <end position="376"/>
    </location>
</feature>
<dbReference type="GO" id="GO:0045259">
    <property type="term" value="C:proton-transporting ATP synthase complex"/>
    <property type="evidence" value="ECO:0007669"/>
    <property type="project" value="UniProtKB-KW"/>
</dbReference>
<dbReference type="Pfam" id="PF00006">
    <property type="entry name" value="ATP-synt_ab"/>
    <property type="match status" value="1"/>
</dbReference>
<dbReference type="Gene3D" id="3.40.50.300">
    <property type="entry name" value="P-loop containing nucleotide triphosphate hydrolases"/>
    <property type="match status" value="1"/>
</dbReference>
<dbReference type="Pfam" id="PF02874">
    <property type="entry name" value="ATP-synt_ab_N"/>
    <property type="match status" value="1"/>
</dbReference>
<evidence type="ECO:0000256" key="8">
    <source>
        <dbReference type="ARBA" id="ARBA00023065"/>
    </source>
</evidence>
<evidence type="ECO:0000256" key="5">
    <source>
        <dbReference type="ARBA" id="ARBA00022741"/>
    </source>
</evidence>
<dbReference type="SUPFAM" id="SSF52540">
    <property type="entry name" value="P-loop containing nucleoside triphosphate hydrolases"/>
    <property type="match status" value="1"/>
</dbReference>
<evidence type="ECO:0000256" key="11">
    <source>
        <dbReference type="ARBA" id="ARBA00023310"/>
    </source>
</evidence>
<feature type="binding site" evidence="12">
    <location>
        <begin position="173"/>
        <end position="180"/>
    </location>
    <ligand>
        <name>ATP</name>
        <dbReference type="ChEBI" id="CHEBI:30616"/>
    </ligand>
</feature>
<sequence>MAELTIRPEEIRDALERFVASYEPETAAREEVGTVTEAYDGIAKVEGLPSVMTNELLKFEDGTLGLAQNLDVREIGVVILGDFSGIEEGQKVRRTGEVLSVPIGDGYLGRVVDPLGQPIDGQGEIESEGRRALELQAPGVMMRKSVHEPMQTGIKAIDAMTPIGRGQRQLIIGDRQTGKTAVCLDTIINQRDNWRSGDPKKQVRCIYVAIGQKGTTIASVRRSLEEAGALEYTTIVAAPASDPAGFKYLAPYTGSAIGQHWMYQGKHVLIVFDDLSKQAEAYRAVSLLLRRPPGREAYPGDVFYLHSRLLERCAKLSDELGGGSMTGLPIIETKANDVSAYIPTNVISITDGQCFLESDLFLQGVRPAVNVGISVSRVGGSAQIKAMKSVAGRLRVDLAQYRELAAFASFGSDLDATSKASLQRGARMVELLKQGQFEPFSIELQVVSIWAGTTGKLDDVPVQDIRRFEKELHDYVQHKHAGLLTGIVETGKLDDDTVVALTDAVDSFKQTFTKFDGEPLIQDVAPAGLTKEDVGQEKITRHVAKSE</sequence>
<dbReference type="Gene3D" id="2.40.30.20">
    <property type="match status" value="1"/>
</dbReference>
<dbReference type="SUPFAM" id="SSF47917">
    <property type="entry name" value="C-terminal domain of alpha and beta subunits of F1 ATP synthase"/>
    <property type="match status" value="1"/>
</dbReference>
<dbReference type="GO" id="GO:0005524">
    <property type="term" value="F:ATP binding"/>
    <property type="evidence" value="ECO:0007669"/>
    <property type="project" value="UniProtKB-UniRule"/>
</dbReference>
<dbReference type="InterPro" id="IPR005294">
    <property type="entry name" value="ATP_synth_F1_asu"/>
</dbReference>
<keyword evidence="6 12" id="KW-0067">ATP-binding</keyword>
<dbReference type="CDD" id="cd01132">
    <property type="entry name" value="F1-ATPase_alpha_CD"/>
    <property type="match status" value="1"/>
</dbReference>
<dbReference type="RefSeq" id="WP_126637311.1">
    <property type="nucleotide sequence ID" value="NZ_BIFH01000017.1"/>
</dbReference>
<gene>
    <name evidence="12 16" type="primary">atpA</name>
    <name evidence="16" type="ORF">EHYA_02828</name>
</gene>
<keyword evidence="10 12" id="KW-0139">CF(1)</keyword>
<dbReference type="OrthoDB" id="9803053at2"/>
<dbReference type="InterPro" id="IPR004100">
    <property type="entry name" value="ATPase_F1/V1/A1_a/bsu_N"/>
</dbReference>
<proteinExistence type="inferred from homology"/>
<dbReference type="InterPro" id="IPR038376">
    <property type="entry name" value="ATP_synth_asu_C_sf"/>
</dbReference>
<dbReference type="SUPFAM" id="SSF50615">
    <property type="entry name" value="N-terminal domain of alpha and beta subunits of F1 ATP synthase"/>
    <property type="match status" value="1"/>
</dbReference>
<dbReference type="CDD" id="cd18113">
    <property type="entry name" value="ATP-synt_F1_alpha_C"/>
    <property type="match status" value="1"/>
</dbReference>
<dbReference type="InterPro" id="IPR036121">
    <property type="entry name" value="ATPase_F1/V1/A1_a/bsu_N_sf"/>
</dbReference>
<name>A0A401YKV6_9ACTN</name>
<evidence type="ECO:0000256" key="9">
    <source>
        <dbReference type="ARBA" id="ARBA00023136"/>
    </source>
</evidence>
<keyword evidence="4 12" id="KW-1003">Cell membrane</keyword>
<keyword evidence="3 12" id="KW-0813">Transport</keyword>
<comment type="subcellular location">
    <subcellularLocation>
        <location evidence="12">Cell membrane</location>
        <topology evidence="12">Peripheral membrane protein</topology>
    </subcellularLocation>
    <subcellularLocation>
        <location evidence="1">Membrane</location>
    </subcellularLocation>
</comment>
<evidence type="ECO:0000259" key="13">
    <source>
        <dbReference type="Pfam" id="PF00006"/>
    </source>
</evidence>
<dbReference type="FunFam" id="1.20.150.20:FF:000001">
    <property type="entry name" value="ATP synthase subunit alpha"/>
    <property type="match status" value="1"/>
</dbReference>
<dbReference type="InterPro" id="IPR033732">
    <property type="entry name" value="ATP_synth_F1_a_nt-bd_dom"/>
</dbReference>
<comment type="similarity">
    <text evidence="2 12">Belongs to the ATPase alpha/beta chains family.</text>
</comment>
<dbReference type="PROSITE" id="PS00152">
    <property type="entry name" value="ATPASE_ALPHA_BETA"/>
    <property type="match status" value="1"/>
</dbReference>
<dbReference type="GO" id="GO:0043531">
    <property type="term" value="F:ADP binding"/>
    <property type="evidence" value="ECO:0007669"/>
    <property type="project" value="TreeGrafter"/>
</dbReference>